<protein>
    <submittedName>
        <fullName evidence="6">LysR family transcriptional regulator</fullName>
    </submittedName>
</protein>
<dbReference type="CDD" id="cd08422">
    <property type="entry name" value="PBP2_CrgA_like"/>
    <property type="match status" value="1"/>
</dbReference>
<feature type="domain" description="HTH lysR-type" evidence="5">
    <location>
        <begin position="16"/>
        <end position="73"/>
    </location>
</feature>
<dbReference type="Pfam" id="PF00126">
    <property type="entry name" value="HTH_1"/>
    <property type="match status" value="1"/>
</dbReference>
<evidence type="ECO:0000259" key="5">
    <source>
        <dbReference type="PROSITE" id="PS50931"/>
    </source>
</evidence>
<organism evidence="6 7">
    <name type="scientific">Burkholderia gladioli</name>
    <name type="common">Pseudomonas marginata</name>
    <name type="synonym">Phytomonas marginata</name>
    <dbReference type="NCBI Taxonomy" id="28095"/>
    <lineage>
        <taxon>Bacteria</taxon>
        <taxon>Pseudomonadati</taxon>
        <taxon>Pseudomonadota</taxon>
        <taxon>Betaproteobacteria</taxon>
        <taxon>Burkholderiales</taxon>
        <taxon>Burkholderiaceae</taxon>
        <taxon>Burkholderia</taxon>
    </lineage>
</organism>
<dbReference type="InterPro" id="IPR036390">
    <property type="entry name" value="WH_DNA-bd_sf"/>
</dbReference>
<dbReference type="PANTHER" id="PTHR30537:SF66">
    <property type="entry name" value="IRON-REGULATED VIRULENCE REGULATORY PROTEIN IRGB"/>
    <property type="match status" value="1"/>
</dbReference>
<evidence type="ECO:0000313" key="6">
    <source>
        <dbReference type="EMBL" id="PEH40806.1"/>
    </source>
</evidence>
<dbReference type="Proteomes" id="UP000220629">
    <property type="component" value="Unassembled WGS sequence"/>
</dbReference>
<dbReference type="GO" id="GO:0006351">
    <property type="term" value="P:DNA-templated transcription"/>
    <property type="evidence" value="ECO:0007669"/>
    <property type="project" value="TreeGrafter"/>
</dbReference>
<proteinExistence type="inferred from homology"/>
<dbReference type="AlphaFoldDB" id="A0A2A7SB73"/>
<dbReference type="EMBL" id="PDDY01000001">
    <property type="protein sequence ID" value="PEH40806.1"/>
    <property type="molecule type" value="Genomic_DNA"/>
</dbReference>
<dbReference type="InterPro" id="IPR036388">
    <property type="entry name" value="WH-like_DNA-bd_sf"/>
</dbReference>
<dbReference type="FunFam" id="1.10.10.10:FF:000001">
    <property type="entry name" value="LysR family transcriptional regulator"/>
    <property type="match status" value="1"/>
</dbReference>
<dbReference type="SUPFAM" id="SSF53850">
    <property type="entry name" value="Periplasmic binding protein-like II"/>
    <property type="match status" value="1"/>
</dbReference>
<accession>A0A2A7SB73</accession>
<dbReference type="GO" id="GO:0003700">
    <property type="term" value="F:DNA-binding transcription factor activity"/>
    <property type="evidence" value="ECO:0007669"/>
    <property type="project" value="InterPro"/>
</dbReference>
<keyword evidence="2" id="KW-0805">Transcription regulation</keyword>
<keyword evidence="4" id="KW-0804">Transcription</keyword>
<evidence type="ECO:0000256" key="2">
    <source>
        <dbReference type="ARBA" id="ARBA00023015"/>
    </source>
</evidence>
<dbReference type="Pfam" id="PF03466">
    <property type="entry name" value="LysR_substrate"/>
    <property type="match status" value="1"/>
</dbReference>
<dbReference type="InterPro" id="IPR005119">
    <property type="entry name" value="LysR_subst-bd"/>
</dbReference>
<keyword evidence="3" id="KW-0238">DNA-binding</keyword>
<sequence>MPVLTDRRAMTDLRKLSFEQLLIYIAVVETGSLTRAAERLGIGKTAVGKHVQRLEDELGTTLIARTTRRIHVTEAGASFFEAARRLAELADEAVSSVNPAAETLRGTLRVAASVEFSAIVLAPVLAAMREAHPELRIEMVSGDRFIDMLAEGVDVAIRLGELADSSLRAVTVGKYEKWLVASPAWLARHRLPGDVAEAAGLPFVGLSVLAHPLRCQLRKAGGETLVLDFAPGLLADTMYACRAAAAEGAGLAWLPDFTVHGDIAAGRLVRVHADWAGPAMAMHALLPPGRHTPPKVRALIDRLKAHLAQG</sequence>
<evidence type="ECO:0000256" key="1">
    <source>
        <dbReference type="ARBA" id="ARBA00009437"/>
    </source>
</evidence>
<dbReference type="InterPro" id="IPR058163">
    <property type="entry name" value="LysR-type_TF_proteobact-type"/>
</dbReference>
<evidence type="ECO:0000256" key="3">
    <source>
        <dbReference type="ARBA" id="ARBA00023125"/>
    </source>
</evidence>
<dbReference type="InterPro" id="IPR000847">
    <property type="entry name" value="LysR_HTH_N"/>
</dbReference>
<dbReference type="Gene3D" id="1.10.10.10">
    <property type="entry name" value="Winged helix-like DNA-binding domain superfamily/Winged helix DNA-binding domain"/>
    <property type="match status" value="1"/>
</dbReference>
<reference evidence="7" key="1">
    <citation type="submission" date="2017-09" db="EMBL/GenBank/DDBJ databases">
        <title>FDA dAtabase for Regulatory Grade micrObial Sequences (FDA-ARGOS): Supporting development and validation of Infectious Disease Dx tests.</title>
        <authorList>
            <person name="Minogue T."/>
            <person name="Wolcott M."/>
            <person name="Wasieloski L."/>
            <person name="Aguilar W."/>
            <person name="Moore D."/>
            <person name="Tallon L."/>
            <person name="Sadzewicz L."/>
            <person name="Ott S."/>
            <person name="Zhao X."/>
            <person name="Nagaraj S."/>
            <person name="Vavikolanu K."/>
            <person name="Aluvathingal J."/>
            <person name="Nadendla S."/>
            <person name="Sichtig H."/>
        </authorList>
    </citation>
    <scope>NUCLEOTIDE SEQUENCE [LARGE SCALE GENOMIC DNA]</scope>
    <source>
        <strain evidence="7">FDAARGOS_390</strain>
    </source>
</reference>
<dbReference type="Gene3D" id="3.40.190.290">
    <property type="match status" value="1"/>
</dbReference>
<name>A0A2A7SB73_BURGA</name>
<evidence type="ECO:0000313" key="7">
    <source>
        <dbReference type="Proteomes" id="UP000220629"/>
    </source>
</evidence>
<dbReference type="PRINTS" id="PR00039">
    <property type="entry name" value="HTHLYSR"/>
</dbReference>
<gene>
    <name evidence="6" type="ORF">CRM94_00705</name>
</gene>
<dbReference type="PROSITE" id="PS50931">
    <property type="entry name" value="HTH_LYSR"/>
    <property type="match status" value="1"/>
</dbReference>
<dbReference type="SUPFAM" id="SSF46785">
    <property type="entry name" value="Winged helix' DNA-binding domain"/>
    <property type="match status" value="1"/>
</dbReference>
<dbReference type="GO" id="GO:0043565">
    <property type="term" value="F:sequence-specific DNA binding"/>
    <property type="evidence" value="ECO:0007669"/>
    <property type="project" value="TreeGrafter"/>
</dbReference>
<comment type="caution">
    <text evidence="6">The sequence shown here is derived from an EMBL/GenBank/DDBJ whole genome shotgun (WGS) entry which is preliminary data.</text>
</comment>
<dbReference type="PANTHER" id="PTHR30537">
    <property type="entry name" value="HTH-TYPE TRANSCRIPTIONAL REGULATOR"/>
    <property type="match status" value="1"/>
</dbReference>
<evidence type="ECO:0000256" key="4">
    <source>
        <dbReference type="ARBA" id="ARBA00023163"/>
    </source>
</evidence>
<comment type="similarity">
    <text evidence="1">Belongs to the LysR transcriptional regulatory family.</text>
</comment>